<dbReference type="InterPro" id="IPR046541">
    <property type="entry name" value="DUF6606"/>
</dbReference>
<accession>A0A9P4S477</accession>
<comment type="caution">
    <text evidence="2">The sequence shown here is derived from an EMBL/GenBank/DDBJ whole genome shotgun (WGS) entry which is preliminary data.</text>
</comment>
<dbReference type="Proteomes" id="UP000799429">
    <property type="component" value="Unassembled WGS sequence"/>
</dbReference>
<keyword evidence="3" id="KW-1185">Reference proteome</keyword>
<organism evidence="2 3">
    <name type="scientific">Patellaria atrata CBS 101060</name>
    <dbReference type="NCBI Taxonomy" id="1346257"/>
    <lineage>
        <taxon>Eukaryota</taxon>
        <taxon>Fungi</taxon>
        <taxon>Dikarya</taxon>
        <taxon>Ascomycota</taxon>
        <taxon>Pezizomycotina</taxon>
        <taxon>Dothideomycetes</taxon>
        <taxon>Dothideomycetes incertae sedis</taxon>
        <taxon>Patellariales</taxon>
        <taxon>Patellariaceae</taxon>
        <taxon>Patellaria</taxon>
    </lineage>
</organism>
<evidence type="ECO:0000313" key="2">
    <source>
        <dbReference type="EMBL" id="KAF2835465.1"/>
    </source>
</evidence>
<feature type="domain" description="DUF6606" evidence="1">
    <location>
        <begin position="17"/>
        <end position="105"/>
    </location>
</feature>
<dbReference type="EMBL" id="MU006108">
    <property type="protein sequence ID" value="KAF2835465.1"/>
    <property type="molecule type" value="Genomic_DNA"/>
</dbReference>
<name>A0A9P4S477_9PEZI</name>
<proteinExistence type="predicted"/>
<dbReference type="AlphaFoldDB" id="A0A9P4S477"/>
<dbReference type="Pfam" id="PF20255">
    <property type="entry name" value="DUF6606"/>
    <property type="match status" value="1"/>
</dbReference>
<sequence length="111" mass="12765">MDENFTEKLSTEAIMYLTHHIFLPPRLPQEDDSDLEYESIMLNVTLDALRKFKTHVVDENDGAIDLVIAMISSLMTIRASVGERELESALRELCKKGTVYVFFIMAFQISY</sequence>
<reference evidence="2" key="1">
    <citation type="journal article" date="2020" name="Stud. Mycol.">
        <title>101 Dothideomycetes genomes: a test case for predicting lifestyles and emergence of pathogens.</title>
        <authorList>
            <person name="Haridas S."/>
            <person name="Albert R."/>
            <person name="Binder M."/>
            <person name="Bloem J."/>
            <person name="Labutti K."/>
            <person name="Salamov A."/>
            <person name="Andreopoulos B."/>
            <person name="Baker S."/>
            <person name="Barry K."/>
            <person name="Bills G."/>
            <person name="Bluhm B."/>
            <person name="Cannon C."/>
            <person name="Castanera R."/>
            <person name="Culley D."/>
            <person name="Daum C."/>
            <person name="Ezra D."/>
            <person name="Gonzalez J."/>
            <person name="Henrissat B."/>
            <person name="Kuo A."/>
            <person name="Liang C."/>
            <person name="Lipzen A."/>
            <person name="Lutzoni F."/>
            <person name="Magnuson J."/>
            <person name="Mondo S."/>
            <person name="Nolan M."/>
            <person name="Ohm R."/>
            <person name="Pangilinan J."/>
            <person name="Park H.-J."/>
            <person name="Ramirez L."/>
            <person name="Alfaro M."/>
            <person name="Sun H."/>
            <person name="Tritt A."/>
            <person name="Yoshinaga Y."/>
            <person name="Zwiers L.-H."/>
            <person name="Turgeon B."/>
            <person name="Goodwin S."/>
            <person name="Spatafora J."/>
            <person name="Crous P."/>
            <person name="Grigoriev I."/>
        </authorList>
    </citation>
    <scope>NUCLEOTIDE SEQUENCE</scope>
    <source>
        <strain evidence="2">CBS 101060</strain>
    </source>
</reference>
<evidence type="ECO:0000313" key="3">
    <source>
        <dbReference type="Proteomes" id="UP000799429"/>
    </source>
</evidence>
<dbReference type="OrthoDB" id="3182339at2759"/>
<protein>
    <recommendedName>
        <fullName evidence="1">DUF6606 domain-containing protein</fullName>
    </recommendedName>
</protein>
<evidence type="ECO:0000259" key="1">
    <source>
        <dbReference type="Pfam" id="PF20255"/>
    </source>
</evidence>
<gene>
    <name evidence="2" type="ORF">M501DRAFT_998922</name>
</gene>